<name>A0A318SHE4_9DEIO</name>
<protein>
    <submittedName>
        <fullName evidence="2">RimJ/RimL family protein N-acetyltransferase</fullName>
    </submittedName>
</protein>
<accession>A0A318SHE4</accession>
<reference evidence="2 3" key="1">
    <citation type="submission" date="2018-06" db="EMBL/GenBank/DDBJ databases">
        <title>Genomic Encyclopedia of Type Strains, Phase IV (KMG-IV): sequencing the most valuable type-strain genomes for metagenomic binning, comparative biology and taxonomic classification.</title>
        <authorList>
            <person name="Goeker M."/>
        </authorList>
    </citation>
    <scope>NUCLEOTIDE SEQUENCE [LARGE SCALE GENOMIC DNA]</scope>
    <source>
        <strain evidence="2 3">DSM 18048</strain>
    </source>
</reference>
<dbReference type="EMBL" id="QJSX01000009">
    <property type="protein sequence ID" value="PYE53348.1"/>
    <property type="molecule type" value="Genomic_DNA"/>
</dbReference>
<keyword evidence="3" id="KW-1185">Reference proteome</keyword>
<proteinExistence type="predicted"/>
<evidence type="ECO:0000259" key="1">
    <source>
        <dbReference type="PROSITE" id="PS51186"/>
    </source>
</evidence>
<dbReference type="Proteomes" id="UP000248326">
    <property type="component" value="Unassembled WGS sequence"/>
</dbReference>
<evidence type="ECO:0000313" key="3">
    <source>
        <dbReference type="Proteomes" id="UP000248326"/>
    </source>
</evidence>
<dbReference type="PANTHER" id="PTHR43415:SF3">
    <property type="entry name" value="GNAT-FAMILY ACETYLTRANSFERASE"/>
    <property type="match status" value="1"/>
</dbReference>
<gene>
    <name evidence="2" type="ORF">DES52_109122</name>
</gene>
<organism evidence="2 3">
    <name type="scientific">Deinococcus yavapaiensis KR-236</name>
    <dbReference type="NCBI Taxonomy" id="694435"/>
    <lineage>
        <taxon>Bacteria</taxon>
        <taxon>Thermotogati</taxon>
        <taxon>Deinococcota</taxon>
        <taxon>Deinococci</taxon>
        <taxon>Deinococcales</taxon>
        <taxon>Deinococcaceae</taxon>
        <taxon>Deinococcus</taxon>
    </lineage>
</organism>
<evidence type="ECO:0000313" key="2">
    <source>
        <dbReference type="EMBL" id="PYE53348.1"/>
    </source>
</evidence>
<comment type="caution">
    <text evidence="2">The sequence shown here is derived from an EMBL/GenBank/DDBJ whole genome shotgun (WGS) entry which is preliminary data.</text>
</comment>
<dbReference type="InterPro" id="IPR016181">
    <property type="entry name" value="Acyl_CoA_acyltransferase"/>
</dbReference>
<dbReference type="SUPFAM" id="SSF55729">
    <property type="entry name" value="Acyl-CoA N-acyltransferases (Nat)"/>
    <property type="match status" value="1"/>
</dbReference>
<feature type="domain" description="N-acetyltransferase" evidence="1">
    <location>
        <begin position="19"/>
        <end position="181"/>
    </location>
</feature>
<dbReference type="PROSITE" id="PS51186">
    <property type="entry name" value="GNAT"/>
    <property type="match status" value="1"/>
</dbReference>
<keyword evidence="2" id="KW-0808">Transferase</keyword>
<dbReference type="Gene3D" id="3.40.630.30">
    <property type="match status" value="1"/>
</dbReference>
<dbReference type="Pfam" id="PF13302">
    <property type="entry name" value="Acetyltransf_3"/>
    <property type="match status" value="1"/>
</dbReference>
<sequence>MLTRMARLRIVEGDAIFLGRFVKEDVPDIARHFQNLELTAYLGSIGATYTVEEEQGWYDAESRQTAERRTFAVFEKALERLIGAVSLFDINHRHGTATLGVVIYDPEDWGRGFGSEAVRLAVAYGMFFLDLHNVMLQVFAYNERGVAAYRKVGFREIGRRTGAVVLGGQRFDQVYMEITRDSVDLTAMRALIRQLR</sequence>
<dbReference type="GO" id="GO:0016747">
    <property type="term" value="F:acyltransferase activity, transferring groups other than amino-acyl groups"/>
    <property type="evidence" value="ECO:0007669"/>
    <property type="project" value="InterPro"/>
</dbReference>
<dbReference type="AlphaFoldDB" id="A0A318SHE4"/>
<dbReference type="InterPro" id="IPR000182">
    <property type="entry name" value="GNAT_dom"/>
</dbReference>
<dbReference type="PANTHER" id="PTHR43415">
    <property type="entry name" value="SPERMIDINE N(1)-ACETYLTRANSFERASE"/>
    <property type="match status" value="1"/>
</dbReference>